<dbReference type="Proteomes" id="UP000829196">
    <property type="component" value="Unassembled WGS sequence"/>
</dbReference>
<name>A0A8T3AH74_DENNO</name>
<gene>
    <name evidence="2" type="ORF">KFK09_021809</name>
</gene>
<protein>
    <submittedName>
        <fullName evidence="2">Uncharacterized protein</fullName>
    </submittedName>
</protein>
<comment type="caution">
    <text evidence="2">The sequence shown here is derived from an EMBL/GenBank/DDBJ whole genome shotgun (WGS) entry which is preliminary data.</text>
</comment>
<dbReference type="AlphaFoldDB" id="A0A8T3AH74"/>
<feature type="transmembrane region" description="Helical" evidence="1">
    <location>
        <begin position="12"/>
        <end position="30"/>
    </location>
</feature>
<accession>A0A8T3AH74</accession>
<evidence type="ECO:0000256" key="1">
    <source>
        <dbReference type="SAM" id="Phobius"/>
    </source>
</evidence>
<dbReference type="EMBL" id="JAGYWB010000016">
    <property type="protein sequence ID" value="KAI0495508.1"/>
    <property type="molecule type" value="Genomic_DNA"/>
</dbReference>
<keyword evidence="1" id="KW-0812">Transmembrane</keyword>
<evidence type="ECO:0000313" key="2">
    <source>
        <dbReference type="EMBL" id="KAI0495508.1"/>
    </source>
</evidence>
<keyword evidence="1" id="KW-0472">Membrane</keyword>
<proteinExistence type="predicted"/>
<organism evidence="2 3">
    <name type="scientific">Dendrobium nobile</name>
    <name type="common">Orchid</name>
    <dbReference type="NCBI Taxonomy" id="94219"/>
    <lineage>
        <taxon>Eukaryota</taxon>
        <taxon>Viridiplantae</taxon>
        <taxon>Streptophyta</taxon>
        <taxon>Embryophyta</taxon>
        <taxon>Tracheophyta</taxon>
        <taxon>Spermatophyta</taxon>
        <taxon>Magnoliopsida</taxon>
        <taxon>Liliopsida</taxon>
        <taxon>Asparagales</taxon>
        <taxon>Orchidaceae</taxon>
        <taxon>Epidendroideae</taxon>
        <taxon>Malaxideae</taxon>
        <taxon>Dendrobiinae</taxon>
        <taxon>Dendrobium</taxon>
    </lineage>
</organism>
<keyword evidence="3" id="KW-1185">Reference proteome</keyword>
<evidence type="ECO:0000313" key="3">
    <source>
        <dbReference type="Proteomes" id="UP000829196"/>
    </source>
</evidence>
<reference evidence="2" key="1">
    <citation type="journal article" date="2022" name="Front. Genet.">
        <title>Chromosome-Scale Assembly of the Dendrobium nobile Genome Provides Insights Into the Molecular Mechanism of the Biosynthesis of the Medicinal Active Ingredient of Dendrobium.</title>
        <authorList>
            <person name="Xu Q."/>
            <person name="Niu S.-C."/>
            <person name="Li K.-L."/>
            <person name="Zheng P.-J."/>
            <person name="Zhang X.-J."/>
            <person name="Jia Y."/>
            <person name="Liu Y."/>
            <person name="Niu Y.-X."/>
            <person name="Yu L.-H."/>
            <person name="Chen D.-F."/>
            <person name="Zhang G.-Q."/>
        </authorList>
    </citation>
    <scope>NUCLEOTIDE SEQUENCE</scope>
    <source>
        <tissue evidence="2">Leaf</tissue>
    </source>
</reference>
<sequence length="107" mass="12752">MEKQILSFSRISGHSMSYLFVVFTWSIVLTTRNSIHYQLADVVYFGFLIITCWDNMELLSFLVTLLTWEVYVRAWEVLFFLSVPRISVDCSLPNYQVYFTDLSWQDR</sequence>
<feature type="transmembrane region" description="Helical" evidence="1">
    <location>
        <begin position="42"/>
        <end position="68"/>
    </location>
</feature>
<keyword evidence="1" id="KW-1133">Transmembrane helix</keyword>